<gene>
    <name evidence="2" type="ORF">Q9L58_000360</name>
</gene>
<proteinExistence type="predicted"/>
<protein>
    <recommendedName>
        <fullName evidence="1">Protein kinase domain-containing protein</fullName>
    </recommendedName>
</protein>
<evidence type="ECO:0000259" key="1">
    <source>
        <dbReference type="PROSITE" id="PS50011"/>
    </source>
</evidence>
<dbReference type="PROSITE" id="PS50011">
    <property type="entry name" value="PROTEIN_KINASE_DOM"/>
    <property type="match status" value="1"/>
</dbReference>
<accession>A0ABR3GXV0</accession>
<dbReference type="InterPro" id="IPR000719">
    <property type="entry name" value="Prot_kinase_dom"/>
</dbReference>
<reference evidence="2 3" key="1">
    <citation type="submission" date="2024-02" db="EMBL/GenBank/DDBJ databases">
        <title>Discinaceae phylogenomics.</title>
        <authorList>
            <person name="Dirks A.C."/>
            <person name="James T.Y."/>
        </authorList>
    </citation>
    <scope>NUCLEOTIDE SEQUENCE [LARGE SCALE GENOMIC DNA]</scope>
    <source>
        <strain evidence="2 3">ACD0624</strain>
    </source>
</reference>
<comment type="caution">
    <text evidence="2">The sequence shown here is derived from an EMBL/GenBank/DDBJ whole genome shotgun (WGS) entry which is preliminary data.</text>
</comment>
<dbReference type="PANTHER" id="PTHR37542">
    <property type="entry name" value="HELO DOMAIN-CONTAINING PROTEIN-RELATED"/>
    <property type="match status" value="1"/>
</dbReference>
<name>A0ABR3GXV0_9PEZI</name>
<sequence>MSGTDGPQVSLATPDFVDRCVQYGRALLIRYRDFKIAQDELGDLIQRLEVHWGNLELEIQYFTGVQDYVGSEIQLRFERLVNSLYNKLQDIGLKLERTAIQGKRTFSRKTTFLGLLKNSLKGATSELSECNTLLQPLLFLLARISDSRIDRESNLGSNKAISAVRNLRHALKPTSSRTLEPFIVFKDFERDRELIKYTSVMIKRLPTEDRDVIIDSIACVGPAAVNISRDIRDLARVLKEVEPMTFGILACRGLVKVKAPNGKLSKLEMVFDVPKELKNPRSLRNLLISLNLGHGRHPINARIQLAKRLARTVFFVHSADFVHKNFRPETIILFDHCDKPDDQSLAREIGFPFLVGYQKIRLANGPTAYLGDSAWEQNIYRHPSRQGEFPEQAYVMQHDIYSLGVCLLEIALWKSFVLVDAYGQTALKSAESERVLKDTRNASEVKERLIQMAQDMIPTNLGNRYAEVTISCLKCLDEDSTEFLAEDKTPVGVSYIEKVNQSITT</sequence>
<evidence type="ECO:0000313" key="2">
    <source>
        <dbReference type="EMBL" id="KAL0640689.1"/>
    </source>
</evidence>
<organism evidence="2 3">
    <name type="scientific">Discina gigas</name>
    <dbReference type="NCBI Taxonomy" id="1032678"/>
    <lineage>
        <taxon>Eukaryota</taxon>
        <taxon>Fungi</taxon>
        <taxon>Dikarya</taxon>
        <taxon>Ascomycota</taxon>
        <taxon>Pezizomycotina</taxon>
        <taxon>Pezizomycetes</taxon>
        <taxon>Pezizales</taxon>
        <taxon>Discinaceae</taxon>
        <taxon>Discina</taxon>
    </lineage>
</organism>
<dbReference type="EMBL" id="JBBBZM010000002">
    <property type="protein sequence ID" value="KAL0640689.1"/>
    <property type="molecule type" value="Genomic_DNA"/>
</dbReference>
<keyword evidence="3" id="KW-1185">Reference proteome</keyword>
<dbReference type="Proteomes" id="UP001447188">
    <property type="component" value="Unassembled WGS sequence"/>
</dbReference>
<dbReference type="Gene3D" id="1.10.510.10">
    <property type="entry name" value="Transferase(Phosphotransferase) domain 1"/>
    <property type="match status" value="1"/>
</dbReference>
<evidence type="ECO:0000313" key="3">
    <source>
        <dbReference type="Proteomes" id="UP001447188"/>
    </source>
</evidence>
<dbReference type="SUPFAM" id="SSF56112">
    <property type="entry name" value="Protein kinase-like (PK-like)"/>
    <property type="match status" value="1"/>
</dbReference>
<dbReference type="InterPro" id="IPR011009">
    <property type="entry name" value="Kinase-like_dom_sf"/>
</dbReference>
<feature type="domain" description="Protein kinase" evidence="1">
    <location>
        <begin position="149"/>
        <end position="484"/>
    </location>
</feature>
<dbReference type="PANTHER" id="PTHR37542:SF1">
    <property type="entry name" value="PRION-INHIBITION AND PROPAGATION HELO DOMAIN-CONTAINING PROTEIN"/>
    <property type="match status" value="1"/>
</dbReference>